<dbReference type="EMBL" id="GAMC01007063">
    <property type="protein sequence ID" value="JAB99492.1"/>
    <property type="molecule type" value="mRNA"/>
</dbReference>
<accession>W8BL56</accession>
<dbReference type="EMBL" id="GAMC01007059">
    <property type="protein sequence ID" value="JAB99496.1"/>
    <property type="molecule type" value="mRNA"/>
</dbReference>
<reference evidence="2" key="3">
    <citation type="submission" date="2020-11" db="EMBL/GenBank/DDBJ databases">
        <authorList>
            <person name="Whitehead M."/>
        </authorList>
    </citation>
    <scope>NUCLEOTIDE SEQUENCE</scope>
    <source>
        <strain evidence="2">EGII</strain>
    </source>
</reference>
<evidence type="ECO:0000313" key="4">
    <source>
        <dbReference type="Proteomes" id="UP000606786"/>
    </source>
</evidence>
<gene>
    <name evidence="2" type="ORF">CCAP1982_LOCUS14168</name>
</gene>
<dbReference type="EMBL" id="GAMC01007057">
    <property type="protein sequence ID" value="JAB99498.1"/>
    <property type="molecule type" value="mRNA"/>
</dbReference>
<evidence type="ECO:0000256" key="1">
    <source>
        <dbReference type="SAM" id="MobiDB-lite"/>
    </source>
</evidence>
<dbReference type="EMBL" id="CAJHJT010000034">
    <property type="protein sequence ID" value="CAD7005822.1"/>
    <property type="molecule type" value="Genomic_DNA"/>
</dbReference>
<feature type="region of interest" description="Disordered" evidence="1">
    <location>
        <begin position="80"/>
        <end position="101"/>
    </location>
</feature>
<keyword evidence="4" id="KW-1185">Reference proteome</keyword>
<sequence length="101" mass="11166">MYPDVMAYNVMVRKIRNSRDYDNATNVYLNALQLSAAKVILHTCCKAYQSITISNCHYKDFYIISKYLTFCCAPSPYVGGGPPSKSPAAKELAAGLNDDNS</sequence>
<dbReference type="Proteomes" id="UP000606786">
    <property type="component" value="Unassembled WGS sequence"/>
</dbReference>
<dbReference type="EMBL" id="GAMC01007061">
    <property type="protein sequence ID" value="JAB99494.1"/>
    <property type="molecule type" value="mRNA"/>
</dbReference>
<name>W8BL56_CERCA</name>
<evidence type="ECO:0000313" key="3">
    <source>
        <dbReference type="EMBL" id="JAB99492.1"/>
    </source>
</evidence>
<dbReference type="AlphaFoldDB" id="W8BL56"/>
<proteinExistence type="evidence at transcript level"/>
<evidence type="ECO:0000313" key="2">
    <source>
        <dbReference type="EMBL" id="CAD7005822.1"/>
    </source>
</evidence>
<reference evidence="3" key="2">
    <citation type="journal article" date="2014" name="BMC Genomics">
        <title>A genomic perspective to assessing quality of mass-reared SIT flies used in Mediterranean fruit fly (Ceratitis capitata) eradication in California.</title>
        <authorList>
            <person name="Calla B."/>
            <person name="Hall B."/>
            <person name="Hou S."/>
            <person name="Geib S.M."/>
        </authorList>
    </citation>
    <scope>NUCLEOTIDE SEQUENCE</scope>
</reference>
<organism evidence="3">
    <name type="scientific">Ceratitis capitata</name>
    <name type="common">Mediterranean fruit fly</name>
    <name type="synonym">Tephritis capitata</name>
    <dbReference type="NCBI Taxonomy" id="7213"/>
    <lineage>
        <taxon>Eukaryota</taxon>
        <taxon>Metazoa</taxon>
        <taxon>Ecdysozoa</taxon>
        <taxon>Arthropoda</taxon>
        <taxon>Hexapoda</taxon>
        <taxon>Insecta</taxon>
        <taxon>Pterygota</taxon>
        <taxon>Neoptera</taxon>
        <taxon>Endopterygota</taxon>
        <taxon>Diptera</taxon>
        <taxon>Brachycera</taxon>
        <taxon>Muscomorpha</taxon>
        <taxon>Tephritoidea</taxon>
        <taxon>Tephritidae</taxon>
        <taxon>Ceratitis</taxon>
        <taxon>Ceratitis</taxon>
    </lineage>
</organism>
<reference evidence="3" key="1">
    <citation type="submission" date="2013-07" db="EMBL/GenBank/DDBJ databases">
        <authorList>
            <person name="Geib S."/>
        </authorList>
    </citation>
    <scope>NUCLEOTIDE SEQUENCE</scope>
</reference>
<protein>
    <submittedName>
        <fullName evidence="2">(Mediterranean fruit fly) hypothetical protein</fullName>
    </submittedName>
</protein>